<comment type="catalytic activity">
    <reaction evidence="12 14">
        <text>(9Z)-hexadecenoyl-[ACP] + malonyl-[ACP] + H(+) = 3-oxo-(11Z)-octadecenoyl-[ACP] + holo-[ACP] + CO2</text>
        <dbReference type="Rhea" id="RHEA:55040"/>
        <dbReference type="Rhea" id="RHEA-COMP:9623"/>
        <dbReference type="Rhea" id="RHEA-COMP:9685"/>
        <dbReference type="Rhea" id="RHEA-COMP:10800"/>
        <dbReference type="Rhea" id="RHEA-COMP:14074"/>
        <dbReference type="ChEBI" id="CHEBI:15378"/>
        <dbReference type="ChEBI" id="CHEBI:16526"/>
        <dbReference type="ChEBI" id="CHEBI:64479"/>
        <dbReference type="ChEBI" id="CHEBI:78449"/>
        <dbReference type="ChEBI" id="CHEBI:83989"/>
        <dbReference type="ChEBI" id="CHEBI:138538"/>
        <dbReference type="EC" id="2.3.1.179"/>
    </reaction>
</comment>
<sequence length="427" mass="45263">MDSGKIRDKAKAGRRVVITGLGTVNPCGLSVEESFENIKNGRVGIAPITRFSEPDFSVKLAGEVKDFDPLKYMKKKDARHMDIFTQYAVAAADEAMKNAGLIDEDGSLADGVDPKKFGTDISSGIGGLTTIEEQHLRGMDKGFERVSPYFIPMSIANMAAGQVAIRYGLKGMATCPVAACAGGTLAIGDSFHLIRDGYADMMICGGTESCITALAMGGFSNMGALTKSDDKDRASIPFDAERSGFVMGEGCGLLVLEEYQHAYDRHANIICEIAGYGANCDAYHITSPDPSGEGAADVFKLCLEDAGVLPEEVDYINAHGTSTKLNDLTETKAIHAVFGEHAEKLKISSTKSMTGHLLGGAGGVEGVFTAKTIEEGFIPPTANLDKADPDCDLDYVAKKGIKQDVNIAMSDSLGFGGHNACILMRKV</sequence>
<dbReference type="EMBL" id="VOGC01000006">
    <property type="protein sequence ID" value="MQN01799.1"/>
    <property type="molecule type" value="Genomic_DNA"/>
</dbReference>
<evidence type="ECO:0000313" key="19">
    <source>
        <dbReference type="Proteomes" id="UP000460257"/>
    </source>
</evidence>
<dbReference type="Pfam" id="PF00109">
    <property type="entry name" value="ketoacyl-synt"/>
    <property type="match status" value="1"/>
</dbReference>
<dbReference type="InterPro" id="IPR017568">
    <property type="entry name" value="3-oxoacyl-ACP_synth-2"/>
</dbReference>
<dbReference type="AlphaFoldDB" id="A0A6N7J216"/>
<dbReference type="SMART" id="SM00825">
    <property type="entry name" value="PKS_KS"/>
    <property type="match status" value="1"/>
</dbReference>
<comment type="caution">
    <text evidence="18">The sequence shown here is derived from an EMBL/GenBank/DDBJ whole genome shotgun (WGS) entry which is preliminary data.</text>
</comment>
<dbReference type="PIRSF" id="PIRSF000447">
    <property type="entry name" value="KAS_II"/>
    <property type="match status" value="1"/>
</dbReference>
<reference evidence="18" key="1">
    <citation type="journal article" date="2020" name="Appl. Environ. Microbiol.">
        <title>Medium-Chain Fatty Acid Synthesis by 'Candidatus Weimeria bifida' gen. nov., sp. nov., and 'Candidatus Pseudoramibacter fermentans' sp. nov.</title>
        <authorList>
            <person name="Scarborough M.J."/>
            <person name="Myers K.S."/>
            <person name="Donohue T.J."/>
            <person name="Noguera D.R."/>
        </authorList>
    </citation>
    <scope>NUCLEOTIDE SEQUENCE</scope>
    <source>
        <strain evidence="18">LCO1.1</strain>
    </source>
</reference>
<dbReference type="FunFam" id="3.40.47.10:FF:000018">
    <property type="entry name" value="3-oxoacyl-[acyl-carrier-protein] synthase 2"/>
    <property type="match status" value="1"/>
</dbReference>
<keyword evidence="5 14" id="KW-0444">Lipid biosynthesis</keyword>
<dbReference type="PANTHER" id="PTHR11712">
    <property type="entry name" value="POLYKETIDE SYNTHASE-RELATED"/>
    <property type="match status" value="1"/>
</dbReference>
<dbReference type="UniPathway" id="UPA00094"/>
<evidence type="ECO:0000256" key="15">
    <source>
        <dbReference type="PIRSR" id="PIRSR000447-1"/>
    </source>
</evidence>
<evidence type="ECO:0000256" key="10">
    <source>
        <dbReference type="ARBA" id="ARBA00023315"/>
    </source>
</evidence>
<dbReference type="GO" id="GO:0004315">
    <property type="term" value="F:3-oxoacyl-[acyl-carrier-protein] synthase activity"/>
    <property type="evidence" value="ECO:0007669"/>
    <property type="project" value="UniProtKB-UniRule"/>
</dbReference>
<evidence type="ECO:0000256" key="9">
    <source>
        <dbReference type="ARBA" id="ARBA00023160"/>
    </source>
</evidence>
<dbReference type="FunFam" id="3.40.47.10:FF:000029">
    <property type="entry name" value="3-oxoacyl-[acyl-carrier-protein] synthase 1"/>
    <property type="match status" value="1"/>
</dbReference>
<dbReference type="PROSITE" id="PS52004">
    <property type="entry name" value="KS3_2"/>
    <property type="match status" value="1"/>
</dbReference>
<feature type="active site" description="For beta-ketoacyl synthase activity" evidence="15">
    <location>
        <position position="180"/>
    </location>
</feature>
<dbReference type="GO" id="GO:0005829">
    <property type="term" value="C:cytosol"/>
    <property type="evidence" value="ECO:0007669"/>
    <property type="project" value="TreeGrafter"/>
</dbReference>
<dbReference type="InterPro" id="IPR014031">
    <property type="entry name" value="Ketoacyl_synth_C"/>
</dbReference>
<dbReference type="Proteomes" id="UP000460257">
    <property type="component" value="Unassembled WGS sequence"/>
</dbReference>
<feature type="domain" description="Ketosynthase family 3 (KS3)" evidence="17">
    <location>
        <begin position="13"/>
        <end position="426"/>
    </location>
</feature>
<comment type="function">
    <text evidence="11 14">Involved in the type II fatty acid elongation cycle. Catalyzes the elongation of a wide range of acyl-ACP by the addition of two carbons from malonyl-ACP to an acyl acceptor. Can efficiently catalyze the conversion of palmitoleoyl-ACP (cis-hexadec-9-enoyl-ACP) to cis-vaccenoyl-ACP (cis-octadec-11-enoyl-ACP), an essential step in the thermal regulation of fatty acid composition.</text>
</comment>
<dbReference type="GO" id="GO:0030497">
    <property type="term" value="P:fatty acid elongation"/>
    <property type="evidence" value="ECO:0007669"/>
    <property type="project" value="UniProtKB-ARBA"/>
</dbReference>
<evidence type="ECO:0000256" key="5">
    <source>
        <dbReference type="ARBA" id="ARBA00022516"/>
    </source>
</evidence>
<evidence type="ECO:0000256" key="6">
    <source>
        <dbReference type="ARBA" id="ARBA00022679"/>
    </source>
</evidence>
<gene>
    <name evidence="18" type="primary">fabF</name>
    <name evidence="18" type="ORF">FRC54_07755</name>
</gene>
<evidence type="ECO:0000256" key="11">
    <source>
        <dbReference type="ARBA" id="ARBA00024006"/>
    </source>
</evidence>
<evidence type="ECO:0000256" key="4">
    <source>
        <dbReference type="ARBA" id="ARBA00014657"/>
    </source>
</evidence>
<evidence type="ECO:0000256" key="16">
    <source>
        <dbReference type="RuleBase" id="RU003694"/>
    </source>
</evidence>
<dbReference type="NCBIfam" id="NF005589">
    <property type="entry name" value="PRK07314.1"/>
    <property type="match status" value="1"/>
</dbReference>
<evidence type="ECO:0000313" key="18">
    <source>
        <dbReference type="EMBL" id="MQN01799.1"/>
    </source>
</evidence>
<comment type="similarity">
    <text evidence="2 14 16">Belongs to the thiolase-like superfamily. Beta-ketoacyl-ACP synthases family.</text>
</comment>
<keyword evidence="19" id="KW-1185">Reference proteome</keyword>
<dbReference type="InterPro" id="IPR014030">
    <property type="entry name" value="Ketoacyl_synth_N"/>
</dbReference>
<dbReference type="PANTHER" id="PTHR11712:SF336">
    <property type="entry name" value="3-OXOACYL-[ACYL-CARRIER-PROTEIN] SYNTHASE, MITOCHONDRIAL"/>
    <property type="match status" value="1"/>
</dbReference>
<organism evidence="18 19">
    <name type="scientific">Candidatus Weimeria bifida</name>
    <dbReference type="NCBI Taxonomy" id="2599074"/>
    <lineage>
        <taxon>Bacteria</taxon>
        <taxon>Bacillati</taxon>
        <taxon>Bacillota</taxon>
        <taxon>Clostridia</taxon>
        <taxon>Lachnospirales</taxon>
        <taxon>Lachnospiraceae</taxon>
        <taxon>Candidatus Weimeria</taxon>
    </lineage>
</organism>
<dbReference type="Pfam" id="PF02801">
    <property type="entry name" value="Ketoacyl-synt_C"/>
    <property type="match status" value="1"/>
</dbReference>
<evidence type="ECO:0000256" key="2">
    <source>
        <dbReference type="ARBA" id="ARBA00008467"/>
    </source>
</evidence>
<evidence type="ECO:0000256" key="13">
    <source>
        <dbReference type="ARBA" id="ARBA00047659"/>
    </source>
</evidence>
<evidence type="ECO:0000256" key="7">
    <source>
        <dbReference type="ARBA" id="ARBA00022832"/>
    </source>
</evidence>
<dbReference type="CDD" id="cd00834">
    <property type="entry name" value="KAS_I_II"/>
    <property type="match status" value="1"/>
</dbReference>
<evidence type="ECO:0000259" key="17">
    <source>
        <dbReference type="PROSITE" id="PS52004"/>
    </source>
</evidence>
<keyword evidence="8" id="KW-0443">Lipid metabolism</keyword>
<dbReference type="InterPro" id="IPR000794">
    <property type="entry name" value="Beta-ketoacyl_synthase"/>
</dbReference>
<keyword evidence="9 14" id="KW-0275">Fatty acid biosynthesis</keyword>
<protein>
    <recommendedName>
        <fullName evidence="4 14">3-oxoacyl-[acyl-carrier-protein] synthase 2</fullName>
        <ecNumber evidence="3 14">2.3.1.179</ecNumber>
    </recommendedName>
</protein>
<proteinExistence type="inferred from homology"/>
<dbReference type="InterPro" id="IPR016039">
    <property type="entry name" value="Thiolase-like"/>
</dbReference>
<keyword evidence="10 14" id="KW-0012">Acyltransferase</keyword>
<dbReference type="InterPro" id="IPR020841">
    <property type="entry name" value="PKS_Beta-ketoAc_synthase_dom"/>
</dbReference>
<name>A0A6N7J216_9FIRM</name>
<dbReference type="SUPFAM" id="SSF53901">
    <property type="entry name" value="Thiolase-like"/>
    <property type="match status" value="2"/>
</dbReference>
<keyword evidence="6 14" id="KW-0808">Transferase</keyword>
<dbReference type="NCBIfam" id="TIGR03150">
    <property type="entry name" value="fabF"/>
    <property type="match status" value="1"/>
</dbReference>
<accession>A0A6N7J216</accession>
<keyword evidence="7" id="KW-0276">Fatty acid metabolism</keyword>
<evidence type="ECO:0000256" key="3">
    <source>
        <dbReference type="ARBA" id="ARBA00012356"/>
    </source>
</evidence>
<dbReference type="EC" id="2.3.1.179" evidence="3 14"/>
<comment type="catalytic activity">
    <reaction evidence="13 14">
        <text>a fatty acyl-[ACP] + malonyl-[ACP] + H(+) = a 3-oxoacyl-[ACP] + holo-[ACP] + CO2</text>
        <dbReference type="Rhea" id="RHEA:22836"/>
        <dbReference type="Rhea" id="RHEA-COMP:9623"/>
        <dbReference type="Rhea" id="RHEA-COMP:9685"/>
        <dbReference type="Rhea" id="RHEA-COMP:9916"/>
        <dbReference type="Rhea" id="RHEA-COMP:14125"/>
        <dbReference type="ChEBI" id="CHEBI:15378"/>
        <dbReference type="ChEBI" id="CHEBI:16526"/>
        <dbReference type="ChEBI" id="CHEBI:64479"/>
        <dbReference type="ChEBI" id="CHEBI:78449"/>
        <dbReference type="ChEBI" id="CHEBI:78776"/>
        <dbReference type="ChEBI" id="CHEBI:138651"/>
    </reaction>
</comment>
<comment type="pathway">
    <text evidence="1 14">Lipid metabolism; fatty acid biosynthesis.</text>
</comment>
<evidence type="ECO:0000256" key="12">
    <source>
        <dbReference type="ARBA" id="ARBA00047318"/>
    </source>
</evidence>
<evidence type="ECO:0000256" key="14">
    <source>
        <dbReference type="PIRNR" id="PIRNR000447"/>
    </source>
</evidence>
<evidence type="ECO:0000256" key="8">
    <source>
        <dbReference type="ARBA" id="ARBA00023098"/>
    </source>
</evidence>
<dbReference type="Gene3D" id="3.40.47.10">
    <property type="match status" value="1"/>
</dbReference>
<evidence type="ECO:0000256" key="1">
    <source>
        <dbReference type="ARBA" id="ARBA00005194"/>
    </source>
</evidence>